<evidence type="ECO:0000313" key="3">
    <source>
        <dbReference type="EMBL" id="SAI69009.1"/>
    </source>
</evidence>
<dbReference type="RefSeq" id="WP_162269651.1">
    <property type="nucleotide sequence ID" value="NZ_CP016340.1"/>
</dbReference>
<dbReference type="PANTHER" id="PTHR43767">
    <property type="entry name" value="LONG-CHAIN-FATTY-ACID--COA LIGASE"/>
    <property type="match status" value="1"/>
</dbReference>
<accession>A0A157R9P8</accession>
<organism evidence="3 4">
    <name type="scientific">Bordetella trematum</name>
    <dbReference type="NCBI Taxonomy" id="123899"/>
    <lineage>
        <taxon>Bacteria</taxon>
        <taxon>Pseudomonadati</taxon>
        <taxon>Pseudomonadota</taxon>
        <taxon>Betaproteobacteria</taxon>
        <taxon>Burkholderiales</taxon>
        <taxon>Alcaligenaceae</taxon>
        <taxon>Bordetella</taxon>
    </lineage>
</organism>
<dbReference type="InterPro" id="IPR025110">
    <property type="entry name" value="AMP-bd_C"/>
</dbReference>
<proteinExistence type="predicted"/>
<keyword evidence="3" id="KW-0436">Ligase</keyword>
<dbReference type="PATRIC" id="fig|123899.6.peg.1594"/>
<dbReference type="InterPro" id="IPR020845">
    <property type="entry name" value="AMP-binding_CS"/>
</dbReference>
<dbReference type="Gene3D" id="3.30.300.30">
    <property type="match status" value="1"/>
</dbReference>
<reference evidence="3 4" key="1">
    <citation type="submission" date="2016-04" db="EMBL/GenBank/DDBJ databases">
        <authorList>
            <consortium name="Pathogen Informatics"/>
        </authorList>
    </citation>
    <scope>NUCLEOTIDE SEQUENCE [LARGE SCALE GENOMIC DNA]</scope>
    <source>
        <strain evidence="3 4">H044680328</strain>
    </source>
</reference>
<dbReference type="STRING" id="123899.SAMEA3906487_01613"/>
<dbReference type="Pfam" id="PF13193">
    <property type="entry name" value="AMP-binding_C"/>
    <property type="match status" value="1"/>
</dbReference>
<dbReference type="AlphaFoldDB" id="A0A157R9P8"/>
<protein>
    <submittedName>
        <fullName evidence="3">Ligase</fullName>
        <ecNumber evidence="3">6.2.1.3</ecNumber>
    </submittedName>
</protein>
<dbReference type="Proteomes" id="UP000076825">
    <property type="component" value="Chromosome 1"/>
</dbReference>
<dbReference type="Pfam" id="PF00501">
    <property type="entry name" value="AMP-binding"/>
    <property type="match status" value="1"/>
</dbReference>
<dbReference type="PROSITE" id="PS00455">
    <property type="entry name" value="AMP_BINDING"/>
    <property type="match status" value="1"/>
</dbReference>
<sequence>MTASYEHLIREAGRASRFDDLYRQGLPSTVYGVLRRAAERYGDRPAWSFIDEGSGKTWREVLEAVDCAARALHRAGVRARSHVAIMVNNIEAFPLCWLALARLGATIVPINTAYTEREVEHALTLSESQFLVIESEFLPVLEQVADAPVTAGNTLVVGQTAPRAPYQSWESLLAQAQADPDPVPDAVGPSSLLNIQFTSGTTGFAKGCMLTHEYWLVLGLGACMLFGERMRRIYMGQSFYYMVSQRLLMNAMLMGAELVIPRRPGSKRFMPDVIAHDCDYCSMFEMAYKQGLRVQDKTNRLKLATIFGFNQAAAQNFEQVFDTQVQEFYGMTEIGGALYLPREVRPSAYVSGTCGVVAPFREVRVCDPEGNTLADGQIGELCVRGPGIMLAYYRNDSATAEVFHGDWFRTGDLFVKDPGGHYRIVGRSKDMVRRSGENIPAQEVEAVIRALPEVSQAAVVAVPDDYCGEEVKLYVQLNDGITPEQLPVTRLLEHARANMAAFKVPRYYAYVERFELTDSLRVRKKSLTEGVKDLTLDAYDAKDQCWR</sequence>
<feature type="domain" description="AMP-dependent synthetase/ligase" evidence="1">
    <location>
        <begin position="34"/>
        <end position="393"/>
    </location>
</feature>
<dbReference type="eggNOG" id="COG0318">
    <property type="taxonomic scope" value="Bacteria"/>
</dbReference>
<dbReference type="SUPFAM" id="SSF56801">
    <property type="entry name" value="Acetyl-CoA synthetase-like"/>
    <property type="match status" value="1"/>
</dbReference>
<dbReference type="InterPro" id="IPR045851">
    <property type="entry name" value="AMP-bd_C_sf"/>
</dbReference>
<gene>
    <name evidence="3" type="primary">fadD_4</name>
    <name evidence="3" type="ORF">SAMEA3906487_01613</name>
</gene>
<evidence type="ECO:0000259" key="2">
    <source>
        <dbReference type="Pfam" id="PF13193"/>
    </source>
</evidence>
<dbReference type="PANTHER" id="PTHR43767:SF1">
    <property type="entry name" value="NONRIBOSOMAL PEPTIDE SYNTHASE PES1 (EUROFUNG)-RELATED"/>
    <property type="match status" value="1"/>
</dbReference>
<dbReference type="GeneID" id="56591096"/>
<evidence type="ECO:0000259" key="1">
    <source>
        <dbReference type="Pfam" id="PF00501"/>
    </source>
</evidence>
<dbReference type="EC" id="6.2.1.3" evidence="3"/>
<dbReference type="Gene3D" id="3.40.50.12780">
    <property type="entry name" value="N-terminal domain of ligase-like"/>
    <property type="match status" value="1"/>
</dbReference>
<evidence type="ECO:0000313" key="4">
    <source>
        <dbReference type="Proteomes" id="UP000076825"/>
    </source>
</evidence>
<name>A0A157R9P8_9BORD</name>
<dbReference type="KEGG" id="btrm:SAMEA390648701613"/>
<dbReference type="InterPro" id="IPR050237">
    <property type="entry name" value="ATP-dep_AMP-bd_enzyme"/>
</dbReference>
<dbReference type="InterPro" id="IPR000873">
    <property type="entry name" value="AMP-dep_synth/lig_dom"/>
</dbReference>
<dbReference type="GO" id="GO:0004467">
    <property type="term" value="F:long-chain fatty acid-CoA ligase activity"/>
    <property type="evidence" value="ECO:0007669"/>
    <property type="project" value="UniProtKB-EC"/>
</dbReference>
<dbReference type="EMBL" id="LT546645">
    <property type="protein sequence ID" value="SAI69009.1"/>
    <property type="molecule type" value="Genomic_DNA"/>
</dbReference>
<dbReference type="InterPro" id="IPR042099">
    <property type="entry name" value="ANL_N_sf"/>
</dbReference>
<feature type="domain" description="AMP-binding enzyme C-terminal" evidence="2">
    <location>
        <begin position="443"/>
        <end position="519"/>
    </location>
</feature>
<keyword evidence="4" id="KW-1185">Reference proteome</keyword>